<keyword evidence="2" id="KW-0812">Transmembrane</keyword>
<keyword evidence="4" id="KW-1185">Reference proteome</keyword>
<proteinExistence type="predicted"/>
<dbReference type="EMBL" id="LVLJ01001546">
    <property type="protein sequence ID" value="OAE29058.1"/>
    <property type="molecule type" value="Genomic_DNA"/>
</dbReference>
<name>A0A176W7J0_MARPO</name>
<sequence length="125" mass="13433">MPSTESGGAHGLSRSFRQDDAADDAADDRAQTNSSCKECYEPTFGIETTSSPAMIYAPVLLATEAAGVARVAAVFTDIVIASIIFYHEAMELASSRIELQELFNFITGVVMVAPIIVDFRNLLLV</sequence>
<feature type="region of interest" description="Disordered" evidence="1">
    <location>
        <begin position="1"/>
        <end position="36"/>
    </location>
</feature>
<keyword evidence="2" id="KW-0472">Membrane</keyword>
<dbReference type="AlphaFoldDB" id="A0A176W7J0"/>
<keyword evidence="2" id="KW-1133">Transmembrane helix</keyword>
<protein>
    <submittedName>
        <fullName evidence="3">Uncharacterized protein</fullName>
    </submittedName>
</protein>
<reference evidence="3" key="1">
    <citation type="submission" date="2016-03" db="EMBL/GenBank/DDBJ databases">
        <title>Mechanisms controlling the formation of the plant cell surface in tip-growing cells are functionally conserved among land plants.</title>
        <authorList>
            <person name="Honkanen S."/>
            <person name="Jones V.A."/>
            <person name="Morieri G."/>
            <person name="Champion C."/>
            <person name="Hetherington A.J."/>
            <person name="Kelly S."/>
            <person name="Saint-Marcoux D."/>
            <person name="Proust H."/>
            <person name="Prescott H."/>
            <person name="Dolan L."/>
        </authorList>
    </citation>
    <scope>NUCLEOTIDE SEQUENCE [LARGE SCALE GENOMIC DNA]</scope>
    <source>
        <tissue evidence="3">Whole gametophyte</tissue>
    </source>
</reference>
<organism evidence="3 4">
    <name type="scientific">Marchantia polymorpha subsp. ruderalis</name>
    <dbReference type="NCBI Taxonomy" id="1480154"/>
    <lineage>
        <taxon>Eukaryota</taxon>
        <taxon>Viridiplantae</taxon>
        <taxon>Streptophyta</taxon>
        <taxon>Embryophyta</taxon>
        <taxon>Marchantiophyta</taxon>
        <taxon>Marchantiopsida</taxon>
        <taxon>Marchantiidae</taxon>
        <taxon>Marchantiales</taxon>
        <taxon>Marchantiaceae</taxon>
        <taxon>Marchantia</taxon>
    </lineage>
</organism>
<feature type="transmembrane region" description="Helical" evidence="2">
    <location>
        <begin position="68"/>
        <end position="87"/>
    </location>
</feature>
<feature type="transmembrane region" description="Helical" evidence="2">
    <location>
        <begin position="99"/>
        <end position="117"/>
    </location>
</feature>
<evidence type="ECO:0000256" key="2">
    <source>
        <dbReference type="SAM" id="Phobius"/>
    </source>
</evidence>
<dbReference type="Proteomes" id="UP000077202">
    <property type="component" value="Unassembled WGS sequence"/>
</dbReference>
<comment type="caution">
    <text evidence="3">The sequence shown here is derived from an EMBL/GenBank/DDBJ whole genome shotgun (WGS) entry which is preliminary data.</text>
</comment>
<evidence type="ECO:0000313" key="3">
    <source>
        <dbReference type="EMBL" id="OAE29058.1"/>
    </source>
</evidence>
<evidence type="ECO:0000313" key="4">
    <source>
        <dbReference type="Proteomes" id="UP000077202"/>
    </source>
</evidence>
<gene>
    <name evidence="3" type="ORF">AXG93_146s1350</name>
</gene>
<evidence type="ECO:0000256" key="1">
    <source>
        <dbReference type="SAM" id="MobiDB-lite"/>
    </source>
</evidence>
<accession>A0A176W7J0</accession>